<reference evidence="2 3" key="1">
    <citation type="submission" date="2015-05" db="EMBL/GenBank/DDBJ databases">
        <title>Genome sequencing and analysis of members of genus Stenotrophomonas.</title>
        <authorList>
            <person name="Patil P.P."/>
            <person name="Midha S."/>
            <person name="Patil P.B."/>
        </authorList>
    </citation>
    <scope>NUCLEOTIDE SEQUENCE [LARGE SCALE GENOMIC DNA]</scope>
    <source>
        <strain evidence="2 3">DSM 17805</strain>
    </source>
</reference>
<dbReference type="InterPro" id="IPR005122">
    <property type="entry name" value="Uracil-DNA_glycosylase-like"/>
</dbReference>
<dbReference type="OrthoDB" id="9799921at2"/>
<proteinExistence type="predicted"/>
<dbReference type="PATRIC" id="fig|266128.3.peg.2104"/>
<keyword evidence="3" id="KW-1185">Reference proteome</keyword>
<dbReference type="SMART" id="SM00986">
    <property type="entry name" value="UDG"/>
    <property type="match status" value="1"/>
</dbReference>
<accession>A0A0R0BSN2</accession>
<organism evidence="2 3">
    <name type="scientific">Stenotrophomonas koreensis</name>
    <dbReference type="NCBI Taxonomy" id="266128"/>
    <lineage>
        <taxon>Bacteria</taxon>
        <taxon>Pseudomonadati</taxon>
        <taxon>Pseudomonadota</taxon>
        <taxon>Gammaproteobacteria</taxon>
        <taxon>Lysobacterales</taxon>
        <taxon>Lysobacteraceae</taxon>
        <taxon>Stenotrophomonas</taxon>
    </lineage>
</organism>
<dbReference type="SUPFAM" id="SSF52141">
    <property type="entry name" value="Uracil-DNA glycosylase-like"/>
    <property type="match status" value="1"/>
</dbReference>
<dbReference type="STRING" id="266128.ABB25_02295"/>
<dbReference type="NCBIfam" id="TIGR04274">
    <property type="entry name" value="hypoxanDNAglyco"/>
    <property type="match status" value="1"/>
</dbReference>
<dbReference type="InterPro" id="IPR026353">
    <property type="entry name" value="Hypoxan-DNA_Glyclase"/>
</dbReference>
<dbReference type="AlphaFoldDB" id="A0A0R0BSN2"/>
<protein>
    <submittedName>
        <fullName evidence="2">DNA glycosylase</fullName>
    </submittedName>
</protein>
<evidence type="ECO:0000259" key="1">
    <source>
        <dbReference type="SMART" id="SM00986"/>
    </source>
</evidence>
<feature type="domain" description="Uracil-DNA glycosylase-like" evidence="1">
    <location>
        <begin position="8"/>
        <end position="163"/>
    </location>
</feature>
<dbReference type="Proteomes" id="UP000051254">
    <property type="component" value="Unassembled WGS sequence"/>
</dbReference>
<evidence type="ECO:0000313" key="3">
    <source>
        <dbReference type="Proteomes" id="UP000051254"/>
    </source>
</evidence>
<sequence>MQVLQGFSAQVASNTRVLILGSMPGTASLTAGQYYAHPRNRFWPVMQAVCGVDAQLAYPQRLQALQGRGVGLWDVLARCQRQGSLDSAIRRQSEVAVDLPGLLPHCPQLALIVCNGTAAARLYSRHLQAAVLALRPGLEMLALPSTSPANASCSLAALAVHWQPLRSWLLPMGPVQQGQ</sequence>
<dbReference type="CDD" id="cd10032">
    <property type="entry name" value="UDG-F6_HDG"/>
    <property type="match status" value="1"/>
</dbReference>
<dbReference type="RefSeq" id="WP_057663135.1">
    <property type="nucleotide sequence ID" value="NZ_LDJH01000005.1"/>
</dbReference>
<name>A0A0R0BSN2_9GAMM</name>
<dbReference type="InterPro" id="IPR036895">
    <property type="entry name" value="Uracil-DNA_glycosylase-like_sf"/>
</dbReference>
<evidence type="ECO:0000313" key="2">
    <source>
        <dbReference type="EMBL" id="KRG60107.1"/>
    </source>
</evidence>
<comment type="caution">
    <text evidence="2">The sequence shown here is derived from an EMBL/GenBank/DDBJ whole genome shotgun (WGS) entry which is preliminary data.</text>
</comment>
<dbReference type="Pfam" id="PF03167">
    <property type="entry name" value="UDG"/>
    <property type="match status" value="1"/>
</dbReference>
<dbReference type="EMBL" id="LDJH01000005">
    <property type="protein sequence ID" value="KRG60107.1"/>
    <property type="molecule type" value="Genomic_DNA"/>
</dbReference>
<gene>
    <name evidence="2" type="ORF">ABB25_02295</name>
</gene>
<dbReference type="Gene3D" id="3.40.470.10">
    <property type="entry name" value="Uracil-DNA glycosylase-like domain"/>
    <property type="match status" value="1"/>
</dbReference>
<dbReference type="SMART" id="SM00987">
    <property type="entry name" value="UreE_C"/>
    <property type="match status" value="1"/>
</dbReference>